<accession>A0A1M5S6J9</accession>
<dbReference type="AlphaFoldDB" id="A0A1M5S6J9"/>
<feature type="transmembrane region" description="Helical" evidence="1">
    <location>
        <begin position="55"/>
        <end position="73"/>
    </location>
</feature>
<evidence type="ECO:0000256" key="1">
    <source>
        <dbReference type="SAM" id="Phobius"/>
    </source>
</evidence>
<name>A0A1M5S6J9_FLAJO</name>
<keyword evidence="1" id="KW-0472">Membrane</keyword>
<dbReference type="EMBL" id="FQWH01000009">
    <property type="protein sequence ID" value="SHH33908.1"/>
    <property type="molecule type" value="Genomic_DNA"/>
</dbReference>
<evidence type="ECO:0000313" key="3">
    <source>
        <dbReference type="Proteomes" id="UP000184112"/>
    </source>
</evidence>
<dbReference type="Proteomes" id="UP000184112">
    <property type="component" value="Unassembled WGS sequence"/>
</dbReference>
<keyword evidence="1" id="KW-0812">Transmembrane</keyword>
<organism evidence="2 3">
    <name type="scientific">Flavobacterium johnsoniae</name>
    <name type="common">Cytophaga johnsonae</name>
    <dbReference type="NCBI Taxonomy" id="986"/>
    <lineage>
        <taxon>Bacteria</taxon>
        <taxon>Pseudomonadati</taxon>
        <taxon>Bacteroidota</taxon>
        <taxon>Flavobacteriia</taxon>
        <taxon>Flavobacteriales</taxon>
        <taxon>Flavobacteriaceae</taxon>
        <taxon>Flavobacterium</taxon>
    </lineage>
</organism>
<reference evidence="2 3" key="1">
    <citation type="submission" date="2016-11" db="EMBL/GenBank/DDBJ databases">
        <authorList>
            <person name="Jaros S."/>
            <person name="Januszkiewicz K."/>
            <person name="Wedrychowicz H."/>
        </authorList>
    </citation>
    <scope>NUCLEOTIDE SEQUENCE [LARGE SCALE GENOMIC DNA]</scope>
    <source>
        <strain evidence="2 3">DSM 6792</strain>
    </source>
</reference>
<protein>
    <recommendedName>
        <fullName evidence="4">Transmembrane protein</fullName>
    </recommendedName>
</protein>
<evidence type="ECO:0008006" key="4">
    <source>
        <dbReference type="Google" id="ProtNLM"/>
    </source>
</evidence>
<sequence>MCQELCQSFLTQSCHPERSKKIENGSIYFGFFYLKFVFSFYNLKLKRLKKHIKYLIALFLTFVVIAGDGTLYSQSKSAEYYQSSFVVLRRELNLKSSSLYKFKQVVSWNEISFSIVLNFLKTETVFTFQIKKLLKLQNLLYQKLISFINQSVFINEIITSKHFGKSLYSA</sequence>
<evidence type="ECO:0000313" key="2">
    <source>
        <dbReference type="EMBL" id="SHH33908.1"/>
    </source>
</evidence>
<proteinExistence type="predicted"/>
<gene>
    <name evidence="2" type="ORF">SAMN05444388_109134</name>
</gene>
<keyword evidence="1" id="KW-1133">Transmembrane helix</keyword>
<feature type="transmembrane region" description="Helical" evidence="1">
    <location>
        <begin position="25"/>
        <end position="43"/>
    </location>
</feature>